<dbReference type="EMBL" id="JAPWGY010000011">
    <property type="protein sequence ID" value="MCZ4282803.1"/>
    <property type="molecule type" value="Genomic_DNA"/>
</dbReference>
<dbReference type="RefSeq" id="WP_269424947.1">
    <property type="nucleotide sequence ID" value="NZ_JAPWGY010000011.1"/>
</dbReference>
<protein>
    <recommendedName>
        <fullName evidence="4">Solute-binding protein family 3/N-terminal domain-containing protein</fullName>
    </recommendedName>
</protein>
<evidence type="ECO:0000313" key="3">
    <source>
        <dbReference type="Proteomes" id="UP001069802"/>
    </source>
</evidence>
<keyword evidence="1" id="KW-0732">Signal</keyword>
<accession>A0ABT4LNT8</accession>
<evidence type="ECO:0008006" key="4">
    <source>
        <dbReference type="Google" id="ProtNLM"/>
    </source>
</evidence>
<evidence type="ECO:0000313" key="2">
    <source>
        <dbReference type="EMBL" id="MCZ4282803.1"/>
    </source>
</evidence>
<reference evidence="2" key="1">
    <citation type="submission" date="2022-12" db="EMBL/GenBank/DDBJ databases">
        <title>Bacterial isolates from different developmental stages of Nematostella vectensis.</title>
        <authorList>
            <person name="Fraune S."/>
        </authorList>
    </citation>
    <scope>NUCLEOTIDE SEQUENCE</scope>
    <source>
        <strain evidence="2">G21630-S1</strain>
    </source>
</reference>
<dbReference type="SUPFAM" id="SSF53850">
    <property type="entry name" value="Periplasmic binding protein-like II"/>
    <property type="match status" value="1"/>
</dbReference>
<dbReference type="Proteomes" id="UP001069802">
    <property type="component" value="Unassembled WGS sequence"/>
</dbReference>
<evidence type="ECO:0000256" key="1">
    <source>
        <dbReference type="SAM" id="SignalP"/>
    </source>
</evidence>
<proteinExistence type="predicted"/>
<feature type="chain" id="PRO_5046625941" description="Solute-binding protein family 3/N-terminal domain-containing protein" evidence="1">
    <location>
        <begin position="21"/>
        <end position="237"/>
    </location>
</feature>
<gene>
    <name evidence="2" type="ORF">O4H49_18610</name>
</gene>
<sequence length="237" mass="26908">MRLGAAALIFFLLGGGGAGASPADNAVACPKKIATVSQNKLSLRAQKIVEHVYHELGCPIEVVAFPGRRGIVSFNNRTVDGELYRLPTAEGLYERSFVKSDPLFMLSGYLWRRPGGVEKEPRIAYVLGFYWQEDFVKTRTAVAFQNFDAVIKAYEQGEVEAFLASDFLVRRILDEKKISVLPLRQERLEAGAFYHYLGEEYQEFMRRFSDYLDRHHPFADLEAELNGTQREEKDGLM</sequence>
<name>A0ABT4LNT8_9PROT</name>
<keyword evidence="3" id="KW-1185">Reference proteome</keyword>
<organism evidence="2 3">
    <name type="scientific">Kiloniella laminariae</name>
    <dbReference type="NCBI Taxonomy" id="454162"/>
    <lineage>
        <taxon>Bacteria</taxon>
        <taxon>Pseudomonadati</taxon>
        <taxon>Pseudomonadota</taxon>
        <taxon>Alphaproteobacteria</taxon>
        <taxon>Rhodospirillales</taxon>
        <taxon>Kiloniellaceae</taxon>
        <taxon>Kiloniella</taxon>
    </lineage>
</organism>
<comment type="caution">
    <text evidence="2">The sequence shown here is derived from an EMBL/GenBank/DDBJ whole genome shotgun (WGS) entry which is preliminary data.</text>
</comment>
<feature type="signal peptide" evidence="1">
    <location>
        <begin position="1"/>
        <end position="20"/>
    </location>
</feature>